<dbReference type="EMBL" id="UGHY01000002">
    <property type="protein sequence ID" value="STP06344.1"/>
    <property type="molecule type" value="Genomic_DNA"/>
</dbReference>
<organism evidence="1 3">
    <name type="scientific">Haemophilus parainfluenzae</name>
    <dbReference type="NCBI Taxonomy" id="729"/>
    <lineage>
        <taxon>Bacteria</taxon>
        <taxon>Pseudomonadati</taxon>
        <taxon>Pseudomonadota</taxon>
        <taxon>Gammaproteobacteria</taxon>
        <taxon>Pasteurellales</taxon>
        <taxon>Pasteurellaceae</taxon>
        <taxon>Haemophilus</taxon>
    </lineage>
</organism>
<accession>A0A377JL39</accession>
<gene>
    <name evidence="1" type="ORF">NCTC10672_02287</name>
    <name evidence="2" type="ORF">NCTC10672_02368</name>
</gene>
<evidence type="ECO:0000313" key="3">
    <source>
        <dbReference type="Proteomes" id="UP000254186"/>
    </source>
</evidence>
<protein>
    <submittedName>
        <fullName evidence="1">Uncharacterized protein</fullName>
    </submittedName>
</protein>
<proteinExistence type="predicted"/>
<dbReference type="Proteomes" id="UP000254186">
    <property type="component" value="Unassembled WGS sequence"/>
</dbReference>
<dbReference type="EMBL" id="UGHY01000002">
    <property type="protein sequence ID" value="STP06266.1"/>
    <property type="molecule type" value="Genomic_DNA"/>
</dbReference>
<dbReference type="RefSeq" id="WP_154685869.1">
    <property type="nucleotide sequence ID" value="NZ_UGHY01000002.1"/>
</dbReference>
<evidence type="ECO:0000313" key="2">
    <source>
        <dbReference type="EMBL" id="STP06344.1"/>
    </source>
</evidence>
<dbReference type="AlphaFoldDB" id="A0A377JL39"/>
<evidence type="ECO:0000313" key="1">
    <source>
        <dbReference type="EMBL" id="STP06266.1"/>
    </source>
</evidence>
<reference evidence="1 3" key="1">
    <citation type="submission" date="2018-06" db="EMBL/GenBank/DDBJ databases">
        <authorList>
            <consortium name="Pathogen Informatics"/>
            <person name="Doyle S."/>
        </authorList>
    </citation>
    <scope>NUCLEOTIDE SEQUENCE [LARGE SCALE GENOMIC DNA]</scope>
    <source>
        <strain evidence="1 3">NCTC10672</strain>
    </source>
</reference>
<name>A0A377JL39_HAEPA</name>
<sequence>MEETPRERLESKAELLNAIRNWLWQERITPEELQAEIEYIQHNPLPF</sequence>